<dbReference type="Proteomes" id="UP000583752">
    <property type="component" value="Unassembled WGS sequence"/>
</dbReference>
<keyword evidence="4" id="KW-0472">Membrane</keyword>
<keyword evidence="3" id="KW-0281">Fimbrium</keyword>
<dbReference type="NCBIfam" id="TIGR02532">
    <property type="entry name" value="IV_pilin_GFxxxE"/>
    <property type="match status" value="1"/>
</dbReference>
<evidence type="ECO:0000313" key="6">
    <source>
        <dbReference type="Proteomes" id="UP000583752"/>
    </source>
</evidence>
<dbReference type="Pfam" id="PF07963">
    <property type="entry name" value="N_methyl"/>
    <property type="match status" value="1"/>
</dbReference>
<organism evidence="5 6">
    <name type="scientific">Massilia polaris</name>
    <dbReference type="NCBI Taxonomy" id="2728846"/>
    <lineage>
        <taxon>Bacteria</taxon>
        <taxon>Pseudomonadati</taxon>
        <taxon>Pseudomonadota</taxon>
        <taxon>Betaproteobacteria</taxon>
        <taxon>Burkholderiales</taxon>
        <taxon>Oxalobacteraceae</taxon>
        <taxon>Telluria group</taxon>
        <taxon>Massilia</taxon>
    </lineage>
</organism>
<keyword evidence="2" id="KW-0488">Methylation</keyword>
<keyword evidence="4" id="KW-0812">Transmembrane</keyword>
<dbReference type="EMBL" id="JABBGG010000005">
    <property type="protein sequence ID" value="NML61535.1"/>
    <property type="molecule type" value="Genomic_DNA"/>
</dbReference>
<dbReference type="GO" id="GO:0043107">
    <property type="term" value="P:type IV pilus-dependent motility"/>
    <property type="evidence" value="ECO:0007669"/>
    <property type="project" value="TreeGrafter"/>
</dbReference>
<keyword evidence="4" id="KW-1133">Transmembrane helix</keyword>
<dbReference type="SUPFAM" id="SSF54523">
    <property type="entry name" value="Pili subunits"/>
    <property type="match status" value="1"/>
</dbReference>
<evidence type="ECO:0000256" key="4">
    <source>
        <dbReference type="SAM" id="Phobius"/>
    </source>
</evidence>
<sequence length="144" mass="14234">MKMMKKQAQAGFTLIELMIVVAIIGILAAVAIPAYQDYVAKSKFAAALAEVSSGKTAFDVALNDGETPGTAPADLAGMGLATAATANCTLGLTATTITCDVEGGPATVSGGVITLTRADNGAWSCGATGVDQKHIGPTGVCTAG</sequence>
<dbReference type="InterPro" id="IPR012902">
    <property type="entry name" value="N_methyl_site"/>
</dbReference>
<gene>
    <name evidence="5" type="ORF">HHL21_10680</name>
</gene>
<dbReference type="PANTHER" id="PTHR30093">
    <property type="entry name" value="GENERAL SECRETION PATHWAY PROTEIN G"/>
    <property type="match status" value="1"/>
</dbReference>
<dbReference type="PROSITE" id="PS00409">
    <property type="entry name" value="PROKAR_NTER_METHYL"/>
    <property type="match status" value="1"/>
</dbReference>
<proteinExistence type="inferred from homology"/>
<dbReference type="Gene3D" id="3.30.700.10">
    <property type="entry name" value="Glycoprotein, Type 4 Pilin"/>
    <property type="match status" value="1"/>
</dbReference>
<dbReference type="InterPro" id="IPR001082">
    <property type="entry name" value="Pilin"/>
</dbReference>
<comment type="similarity">
    <text evidence="1 3">Belongs to the N-Me-Phe pilin family.</text>
</comment>
<protein>
    <submittedName>
        <fullName evidence="5">Pilin</fullName>
    </submittedName>
</protein>
<keyword evidence="6" id="KW-1185">Reference proteome</keyword>
<dbReference type="Pfam" id="PF00114">
    <property type="entry name" value="Pilin"/>
    <property type="match status" value="1"/>
</dbReference>
<dbReference type="GO" id="GO:0007155">
    <property type="term" value="P:cell adhesion"/>
    <property type="evidence" value="ECO:0007669"/>
    <property type="project" value="InterPro"/>
</dbReference>
<dbReference type="PANTHER" id="PTHR30093:SF34">
    <property type="entry name" value="PREPILIN PEPTIDASE-DEPENDENT PROTEIN D"/>
    <property type="match status" value="1"/>
</dbReference>
<feature type="transmembrane region" description="Helical" evidence="4">
    <location>
        <begin position="12"/>
        <end position="35"/>
    </location>
</feature>
<evidence type="ECO:0000256" key="3">
    <source>
        <dbReference type="RuleBase" id="RU000389"/>
    </source>
</evidence>
<evidence type="ECO:0000256" key="2">
    <source>
        <dbReference type="ARBA" id="ARBA00022481"/>
    </source>
</evidence>
<dbReference type="InterPro" id="IPR045584">
    <property type="entry name" value="Pilin-like"/>
</dbReference>
<accession>A0A848HJE3</accession>
<dbReference type="GO" id="GO:0044096">
    <property type="term" value="C:type IV pilus"/>
    <property type="evidence" value="ECO:0007669"/>
    <property type="project" value="TreeGrafter"/>
</dbReference>
<reference evidence="5 6" key="1">
    <citation type="submission" date="2020-04" db="EMBL/GenBank/DDBJ databases">
        <title>Massilia sp. RP-1-19 isolated from soil.</title>
        <authorList>
            <person name="Dahal R.H."/>
        </authorList>
    </citation>
    <scope>NUCLEOTIDE SEQUENCE [LARGE SCALE GENOMIC DNA]</scope>
    <source>
        <strain evidence="5 6">RP-1-19</strain>
    </source>
</reference>
<evidence type="ECO:0000256" key="1">
    <source>
        <dbReference type="ARBA" id="ARBA00005233"/>
    </source>
</evidence>
<name>A0A848HJE3_9BURK</name>
<comment type="caution">
    <text evidence="5">The sequence shown here is derived from an EMBL/GenBank/DDBJ whole genome shotgun (WGS) entry which is preliminary data.</text>
</comment>
<dbReference type="AlphaFoldDB" id="A0A848HJE3"/>
<evidence type="ECO:0000313" key="5">
    <source>
        <dbReference type="EMBL" id="NML61535.1"/>
    </source>
</evidence>